<dbReference type="NCBIfam" id="TIGR00023">
    <property type="entry name" value="glycerol-3-phosphate 1-O-acyltransferase PlsY"/>
    <property type="match status" value="1"/>
</dbReference>
<dbReference type="AlphaFoldDB" id="A0A2S5KIW3"/>
<evidence type="ECO:0000256" key="1">
    <source>
        <dbReference type="ARBA" id="ARBA00022475"/>
    </source>
</evidence>
<dbReference type="EMBL" id="PRLP01000143">
    <property type="protein sequence ID" value="PPC74692.1"/>
    <property type="molecule type" value="Genomic_DNA"/>
</dbReference>
<keyword evidence="9" id="KW-1208">Phospholipid metabolism</keyword>
<keyword evidence="3" id="KW-0808">Transferase</keyword>
<name>A0A2S5KIW3_9PROT</name>
<keyword evidence="7 10" id="KW-0472">Membrane</keyword>
<sequence length="172" mass="18093">MNSAILICRCFNLPDPRQYGSGNPGATNVLRLGGKLPALLTLCGDVSKGAIPTMTADYLHFSPWGLSLVALAAVLGHLFPVFFGFAGGKGVATAFGSIFAISLPLAVSLLLCWLAGARLLQRSSGGALCAALAAPALGYWLAPAYLPLMLALCAILMFRHGDNWRSWHLPPK</sequence>
<evidence type="ECO:0000313" key="12">
    <source>
        <dbReference type="Proteomes" id="UP000238196"/>
    </source>
</evidence>
<organism evidence="11 12">
    <name type="scientific">Proteobacteria bacterium 228</name>
    <dbReference type="NCBI Taxonomy" id="2083153"/>
    <lineage>
        <taxon>Bacteria</taxon>
        <taxon>Pseudomonadati</taxon>
        <taxon>Pseudomonadota</taxon>
    </lineage>
</organism>
<dbReference type="PANTHER" id="PTHR30309:SF0">
    <property type="entry name" value="GLYCEROL-3-PHOSPHATE ACYLTRANSFERASE-RELATED"/>
    <property type="match status" value="1"/>
</dbReference>
<keyword evidence="6" id="KW-0443">Lipid metabolism</keyword>
<evidence type="ECO:0000256" key="8">
    <source>
        <dbReference type="ARBA" id="ARBA00023209"/>
    </source>
</evidence>
<keyword evidence="1" id="KW-1003">Cell membrane</keyword>
<evidence type="ECO:0000256" key="10">
    <source>
        <dbReference type="SAM" id="Phobius"/>
    </source>
</evidence>
<comment type="caution">
    <text evidence="11">The sequence shown here is derived from an EMBL/GenBank/DDBJ whole genome shotgun (WGS) entry which is preliminary data.</text>
</comment>
<gene>
    <name evidence="11" type="primary">plsY</name>
    <name evidence="11" type="ORF">C4K68_25135</name>
</gene>
<feature type="transmembrane region" description="Helical" evidence="10">
    <location>
        <begin position="137"/>
        <end position="158"/>
    </location>
</feature>
<evidence type="ECO:0000256" key="4">
    <source>
        <dbReference type="ARBA" id="ARBA00022692"/>
    </source>
</evidence>
<evidence type="ECO:0000256" key="9">
    <source>
        <dbReference type="ARBA" id="ARBA00023264"/>
    </source>
</evidence>
<dbReference type="PANTHER" id="PTHR30309">
    <property type="entry name" value="INNER MEMBRANE PROTEIN YGIH"/>
    <property type="match status" value="1"/>
</dbReference>
<keyword evidence="5 10" id="KW-1133">Transmembrane helix</keyword>
<evidence type="ECO:0000256" key="6">
    <source>
        <dbReference type="ARBA" id="ARBA00023098"/>
    </source>
</evidence>
<dbReference type="OrthoDB" id="9777124at2"/>
<evidence type="ECO:0000256" key="2">
    <source>
        <dbReference type="ARBA" id="ARBA00022516"/>
    </source>
</evidence>
<keyword evidence="11" id="KW-0012">Acyltransferase</keyword>
<dbReference type="InterPro" id="IPR003811">
    <property type="entry name" value="G3P_acylTferase_PlsY"/>
</dbReference>
<protein>
    <submittedName>
        <fullName evidence="11">Acyl-phosphate glycerol 3-phosphate acyltransferase</fullName>
    </submittedName>
</protein>
<feature type="transmembrane region" description="Helical" evidence="10">
    <location>
        <begin position="98"/>
        <end position="117"/>
    </location>
</feature>
<proteinExistence type="predicted"/>
<dbReference type="SMART" id="SM01207">
    <property type="entry name" value="G3P_acyltransf"/>
    <property type="match status" value="1"/>
</dbReference>
<evidence type="ECO:0000256" key="7">
    <source>
        <dbReference type="ARBA" id="ARBA00023136"/>
    </source>
</evidence>
<evidence type="ECO:0000256" key="3">
    <source>
        <dbReference type="ARBA" id="ARBA00022679"/>
    </source>
</evidence>
<dbReference type="Proteomes" id="UP000238196">
    <property type="component" value="Unassembled WGS sequence"/>
</dbReference>
<feature type="transmembrane region" description="Helical" evidence="10">
    <location>
        <begin position="64"/>
        <end position="86"/>
    </location>
</feature>
<dbReference type="GO" id="GO:0005886">
    <property type="term" value="C:plasma membrane"/>
    <property type="evidence" value="ECO:0007669"/>
    <property type="project" value="InterPro"/>
</dbReference>
<evidence type="ECO:0000313" key="11">
    <source>
        <dbReference type="EMBL" id="PPC74692.1"/>
    </source>
</evidence>
<dbReference type="GO" id="GO:0043772">
    <property type="term" value="F:acyl-phosphate glycerol-3-phosphate acyltransferase activity"/>
    <property type="evidence" value="ECO:0007669"/>
    <property type="project" value="InterPro"/>
</dbReference>
<dbReference type="GO" id="GO:0008654">
    <property type="term" value="P:phospholipid biosynthetic process"/>
    <property type="evidence" value="ECO:0007669"/>
    <property type="project" value="UniProtKB-KW"/>
</dbReference>
<evidence type="ECO:0000256" key="5">
    <source>
        <dbReference type="ARBA" id="ARBA00022989"/>
    </source>
</evidence>
<keyword evidence="2" id="KW-0444">Lipid biosynthesis</keyword>
<reference evidence="11 12" key="1">
    <citation type="submission" date="2018-02" db="EMBL/GenBank/DDBJ databases">
        <title>novel marine gammaproteobacteria from coastal saline agro ecosystem.</title>
        <authorList>
            <person name="Krishnan R."/>
            <person name="Ramesh Kumar N."/>
        </authorList>
    </citation>
    <scope>NUCLEOTIDE SEQUENCE [LARGE SCALE GENOMIC DNA]</scope>
    <source>
        <strain evidence="11 12">228</strain>
    </source>
</reference>
<dbReference type="Pfam" id="PF02660">
    <property type="entry name" value="G3P_acyltransf"/>
    <property type="match status" value="1"/>
</dbReference>
<accession>A0A2S5KIW3</accession>
<keyword evidence="4 10" id="KW-0812">Transmembrane</keyword>
<keyword evidence="8" id="KW-0594">Phospholipid biosynthesis</keyword>